<evidence type="ECO:0000313" key="2">
    <source>
        <dbReference type="EMBL" id="CAA7262751.1"/>
    </source>
</evidence>
<name>A0A8S0VYT2_CYCAE</name>
<reference evidence="2 3" key="1">
    <citation type="submission" date="2020-01" db="EMBL/GenBank/DDBJ databases">
        <authorList>
            <person name="Gupta K D."/>
        </authorList>
    </citation>
    <scope>NUCLEOTIDE SEQUENCE [LARGE SCALE GENOMIC DNA]</scope>
</reference>
<dbReference type="AlphaFoldDB" id="A0A8S0VYT2"/>
<comment type="caution">
    <text evidence="2">The sequence shown here is derived from an EMBL/GenBank/DDBJ whole genome shotgun (WGS) entry which is preliminary data.</text>
</comment>
<gene>
    <name evidence="2" type="ORF">AAE3_LOCUS4635</name>
</gene>
<evidence type="ECO:0008006" key="4">
    <source>
        <dbReference type="Google" id="ProtNLM"/>
    </source>
</evidence>
<dbReference type="GO" id="GO:0030162">
    <property type="term" value="P:regulation of proteolysis"/>
    <property type="evidence" value="ECO:0007669"/>
    <property type="project" value="TreeGrafter"/>
</dbReference>
<feature type="chain" id="PRO_5035730945" description="PEBP-like protein" evidence="1">
    <location>
        <begin position="20"/>
        <end position="205"/>
    </location>
</feature>
<dbReference type="GO" id="GO:0046578">
    <property type="term" value="P:regulation of Ras protein signal transduction"/>
    <property type="evidence" value="ECO:0007669"/>
    <property type="project" value="TreeGrafter"/>
</dbReference>
<dbReference type="PANTHER" id="PTHR11362:SF78">
    <property type="entry name" value="PROTEASE INHIBITOR"/>
    <property type="match status" value="1"/>
</dbReference>
<sequence>MRFQSSIVALVALAGFSFAQDVSVADVKAAFDTARIPTSLNLAFEPTALLTVSFPQPNGTPVVLTTGARIPRASTAGPPQYKVNGTTTSGPFVIAMVDLDAPTPQSPTWSPIRHYLGGGWSANNAADPGVLTTTTAAVTAWFQPSPSGTDPHRYVFLLFNQSPEFVTQRQVTAQTSIVSWNLATFAQQVALGSPIAGTFMLVSAQ</sequence>
<feature type="signal peptide" evidence="1">
    <location>
        <begin position="1"/>
        <end position="19"/>
    </location>
</feature>
<dbReference type="PANTHER" id="PTHR11362">
    <property type="entry name" value="PHOSPHATIDYLETHANOLAMINE-BINDING PROTEIN"/>
    <property type="match status" value="1"/>
</dbReference>
<protein>
    <recommendedName>
        <fullName evidence="4">PEBP-like protein</fullName>
    </recommendedName>
</protein>
<keyword evidence="1" id="KW-0732">Signal</keyword>
<accession>A0A8S0VYT2</accession>
<dbReference type="Pfam" id="PF01161">
    <property type="entry name" value="PBP"/>
    <property type="match status" value="1"/>
</dbReference>
<dbReference type="InterPro" id="IPR036610">
    <property type="entry name" value="PEBP-like_sf"/>
</dbReference>
<dbReference type="Gene3D" id="3.90.280.10">
    <property type="entry name" value="PEBP-like"/>
    <property type="match status" value="1"/>
</dbReference>
<proteinExistence type="predicted"/>
<dbReference type="OrthoDB" id="2506647at2759"/>
<dbReference type="Proteomes" id="UP000467700">
    <property type="component" value="Unassembled WGS sequence"/>
</dbReference>
<evidence type="ECO:0000313" key="3">
    <source>
        <dbReference type="Proteomes" id="UP000467700"/>
    </source>
</evidence>
<dbReference type="CDD" id="cd00866">
    <property type="entry name" value="PEBP_euk"/>
    <property type="match status" value="1"/>
</dbReference>
<dbReference type="EMBL" id="CACVBS010000036">
    <property type="protein sequence ID" value="CAA7262751.1"/>
    <property type="molecule type" value="Genomic_DNA"/>
</dbReference>
<organism evidence="2 3">
    <name type="scientific">Cyclocybe aegerita</name>
    <name type="common">Black poplar mushroom</name>
    <name type="synonym">Agrocybe aegerita</name>
    <dbReference type="NCBI Taxonomy" id="1973307"/>
    <lineage>
        <taxon>Eukaryota</taxon>
        <taxon>Fungi</taxon>
        <taxon>Dikarya</taxon>
        <taxon>Basidiomycota</taxon>
        <taxon>Agaricomycotina</taxon>
        <taxon>Agaricomycetes</taxon>
        <taxon>Agaricomycetidae</taxon>
        <taxon>Agaricales</taxon>
        <taxon>Agaricineae</taxon>
        <taxon>Bolbitiaceae</taxon>
        <taxon>Cyclocybe</taxon>
    </lineage>
</organism>
<dbReference type="GO" id="GO:0030414">
    <property type="term" value="F:peptidase inhibitor activity"/>
    <property type="evidence" value="ECO:0007669"/>
    <property type="project" value="TreeGrafter"/>
</dbReference>
<dbReference type="GO" id="GO:0005543">
    <property type="term" value="F:phospholipid binding"/>
    <property type="evidence" value="ECO:0007669"/>
    <property type="project" value="TreeGrafter"/>
</dbReference>
<keyword evidence="3" id="KW-1185">Reference proteome</keyword>
<dbReference type="SUPFAM" id="SSF49777">
    <property type="entry name" value="PEBP-like"/>
    <property type="match status" value="1"/>
</dbReference>
<evidence type="ECO:0000256" key="1">
    <source>
        <dbReference type="SAM" id="SignalP"/>
    </source>
</evidence>
<dbReference type="InterPro" id="IPR008914">
    <property type="entry name" value="PEBP"/>
</dbReference>
<dbReference type="InterPro" id="IPR035810">
    <property type="entry name" value="PEBP_euk"/>
</dbReference>